<name>A0A6C2UEL8_PONDE</name>
<dbReference type="InterPro" id="IPR058626">
    <property type="entry name" value="MdtA-like_b-barrel"/>
</dbReference>
<dbReference type="NCBIfam" id="TIGR01730">
    <property type="entry name" value="RND_mfp"/>
    <property type="match status" value="1"/>
</dbReference>
<dbReference type="Gene3D" id="2.40.50.100">
    <property type="match status" value="1"/>
</dbReference>
<dbReference type="Gene3D" id="1.10.287.470">
    <property type="entry name" value="Helix hairpin bin"/>
    <property type="match status" value="1"/>
</dbReference>
<dbReference type="GO" id="GO:0005886">
    <property type="term" value="C:plasma membrane"/>
    <property type="evidence" value="ECO:0007669"/>
    <property type="project" value="TreeGrafter"/>
</dbReference>
<evidence type="ECO:0000256" key="2">
    <source>
        <dbReference type="ARBA" id="ARBA00009477"/>
    </source>
</evidence>
<dbReference type="FunFam" id="2.40.420.20:FF:000001">
    <property type="entry name" value="Efflux RND transporter periplasmic adaptor subunit"/>
    <property type="match status" value="1"/>
</dbReference>
<evidence type="ECO:0000256" key="1">
    <source>
        <dbReference type="ARBA" id="ARBA00004196"/>
    </source>
</evidence>
<dbReference type="PANTHER" id="PTHR30158">
    <property type="entry name" value="ACRA/E-RELATED COMPONENT OF DRUG EFFLUX TRANSPORTER"/>
    <property type="match status" value="1"/>
</dbReference>
<dbReference type="EMBL" id="CAAHFG010000005">
    <property type="protein sequence ID" value="VGO17871.1"/>
    <property type="molecule type" value="Genomic_DNA"/>
</dbReference>
<dbReference type="Proteomes" id="UP000366872">
    <property type="component" value="Unassembled WGS sequence"/>
</dbReference>
<evidence type="ECO:0000313" key="8">
    <source>
        <dbReference type="EMBL" id="VGO17871.1"/>
    </source>
</evidence>
<dbReference type="PROSITE" id="PS51257">
    <property type="entry name" value="PROKAR_LIPOPROTEIN"/>
    <property type="match status" value="1"/>
</dbReference>
<accession>A0A6C2UEL8</accession>
<proteinExistence type="inferred from homology"/>
<evidence type="ECO:0000259" key="7">
    <source>
        <dbReference type="Pfam" id="PF25967"/>
    </source>
</evidence>
<dbReference type="Gene3D" id="2.40.420.20">
    <property type="match status" value="1"/>
</dbReference>
<dbReference type="InterPro" id="IPR058624">
    <property type="entry name" value="MdtA-like_HH"/>
</dbReference>
<organism evidence="8 9">
    <name type="scientific">Pontiella desulfatans</name>
    <dbReference type="NCBI Taxonomy" id="2750659"/>
    <lineage>
        <taxon>Bacteria</taxon>
        <taxon>Pseudomonadati</taxon>
        <taxon>Kiritimatiellota</taxon>
        <taxon>Kiritimatiellia</taxon>
        <taxon>Kiritimatiellales</taxon>
        <taxon>Pontiellaceae</taxon>
        <taxon>Pontiella</taxon>
    </lineage>
</organism>
<dbReference type="GO" id="GO:0015562">
    <property type="term" value="F:efflux transmembrane transporter activity"/>
    <property type="evidence" value="ECO:0007669"/>
    <property type="project" value="InterPro"/>
</dbReference>
<evidence type="ECO:0000313" key="9">
    <source>
        <dbReference type="Proteomes" id="UP000366872"/>
    </source>
</evidence>
<sequence length="382" mass="41149">MKKTMIVPTLTLLLVFGCTKKNEFQAPPPPEVSVQQPVQKSVTVFANFPGRLAASDAVDIRARVKGFLKTIDFEDGQRVKQGDLLFTIEPEQYEAQVSAAEAQLAQAKSALALAEATLQKNETAFKSQAVSEVDVLTARANKLSAEAGVMAAEAALDNAKLDLSYTQIHAPFDGRVARRALSVGNLVGSGESTLLTTIVVEAPIKVFFNVDERTLLPYARNKSRGEKTGGNMPPVKLELADGGLHEEEGLVDYSDPRFDPDTGTLQVRAMFENRELKLLPGMFGKILLPNEIENALLVPDLAVQRDLSGAYVLIVNADNMVESRYVQRGALTGTDRIITDGLTGEEQVIVNGLQRARPGIPVRVAAPAKTPSTEEAAAPATE</sequence>
<feature type="domain" description="Multidrug resistance protein MdtA-like beta-barrel" evidence="6">
    <location>
        <begin position="204"/>
        <end position="287"/>
    </location>
</feature>
<reference evidence="8 9" key="1">
    <citation type="submission" date="2019-04" db="EMBL/GenBank/DDBJ databases">
        <authorList>
            <person name="Van Vliet M D."/>
        </authorList>
    </citation>
    <scope>NUCLEOTIDE SEQUENCE [LARGE SCALE GENOMIC DNA]</scope>
    <source>
        <strain evidence="8 9">F1</strain>
    </source>
</reference>
<feature type="domain" description="Multidrug resistance protein MdtA-like barrel-sandwich hybrid" evidence="5">
    <location>
        <begin position="57"/>
        <end position="198"/>
    </location>
</feature>
<dbReference type="GO" id="GO:0046677">
    <property type="term" value="P:response to antibiotic"/>
    <property type="evidence" value="ECO:0007669"/>
    <property type="project" value="TreeGrafter"/>
</dbReference>
<dbReference type="InterPro" id="IPR058627">
    <property type="entry name" value="MdtA-like_C"/>
</dbReference>
<dbReference type="AlphaFoldDB" id="A0A6C2UEL8"/>
<dbReference type="InterPro" id="IPR006143">
    <property type="entry name" value="RND_pump_MFP"/>
</dbReference>
<evidence type="ECO:0000259" key="4">
    <source>
        <dbReference type="Pfam" id="PF25876"/>
    </source>
</evidence>
<comment type="subcellular location">
    <subcellularLocation>
        <location evidence="1">Cell envelope</location>
    </subcellularLocation>
</comment>
<feature type="domain" description="Multidrug resistance protein MdtA-like C-terminal permuted SH3" evidence="7">
    <location>
        <begin position="294"/>
        <end position="355"/>
    </location>
</feature>
<protein>
    <submittedName>
        <fullName evidence="8">Solvent efflux pump periplasmic linker SrpA</fullName>
    </submittedName>
</protein>
<dbReference type="Gene3D" id="2.40.30.170">
    <property type="match status" value="1"/>
</dbReference>
<dbReference type="Pfam" id="PF25876">
    <property type="entry name" value="HH_MFP_RND"/>
    <property type="match status" value="1"/>
</dbReference>
<dbReference type="Pfam" id="PF25917">
    <property type="entry name" value="BSH_RND"/>
    <property type="match status" value="1"/>
</dbReference>
<keyword evidence="3" id="KW-0175">Coiled coil</keyword>
<keyword evidence="9" id="KW-1185">Reference proteome</keyword>
<feature type="domain" description="Multidrug resistance protein MdtA-like alpha-helical hairpin" evidence="4">
    <location>
        <begin position="98"/>
        <end position="166"/>
    </location>
</feature>
<dbReference type="SUPFAM" id="SSF111369">
    <property type="entry name" value="HlyD-like secretion proteins"/>
    <property type="match status" value="1"/>
</dbReference>
<evidence type="ECO:0000259" key="6">
    <source>
        <dbReference type="Pfam" id="PF25944"/>
    </source>
</evidence>
<dbReference type="RefSeq" id="WP_168442740.1">
    <property type="nucleotide sequence ID" value="NZ_CAAHFG010000005.1"/>
</dbReference>
<dbReference type="InterPro" id="IPR058625">
    <property type="entry name" value="MdtA-like_BSH"/>
</dbReference>
<dbReference type="Pfam" id="PF25967">
    <property type="entry name" value="RND-MFP_C"/>
    <property type="match status" value="1"/>
</dbReference>
<comment type="similarity">
    <text evidence="2">Belongs to the membrane fusion protein (MFP) (TC 8.A.1) family.</text>
</comment>
<dbReference type="Pfam" id="PF25944">
    <property type="entry name" value="Beta-barrel_RND"/>
    <property type="match status" value="1"/>
</dbReference>
<gene>
    <name evidence="8" type="primary">srpA</name>
    <name evidence="8" type="ORF">PDESU_06473</name>
</gene>
<dbReference type="GO" id="GO:0030313">
    <property type="term" value="C:cell envelope"/>
    <property type="evidence" value="ECO:0007669"/>
    <property type="project" value="UniProtKB-SubCell"/>
</dbReference>
<evidence type="ECO:0000256" key="3">
    <source>
        <dbReference type="SAM" id="Coils"/>
    </source>
</evidence>
<feature type="coiled-coil region" evidence="3">
    <location>
        <begin position="97"/>
        <end position="124"/>
    </location>
</feature>
<dbReference type="PANTHER" id="PTHR30158:SF10">
    <property type="entry name" value="CATION EFFLUX PUMP"/>
    <property type="match status" value="1"/>
</dbReference>
<evidence type="ECO:0000259" key="5">
    <source>
        <dbReference type="Pfam" id="PF25917"/>
    </source>
</evidence>